<dbReference type="PROSITE" id="PS50106">
    <property type="entry name" value="PDZ"/>
    <property type="match status" value="1"/>
</dbReference>
<reference evidence="3" key="1">
    <citation type="journal article" date="2021" name="Mol. Ecol. Resour.">
        <title>Phylogenomic analyses of the genus Drosophila reveals genomic signals of climate adaptation.</title>
        <authorList>
            <person name="Li F."/>
            <person name="Rane R.V."/>
            <person name="Luria V."/>
            <person name="Xiong Z."/>
            <person name="Chen J."/>
            <person name="Li Z."/>
            <person name="Catullo R.A."/>
            <person name="Griffin P.C."/>
            <person name="Schiffer M."/>
            <person name="Pearce S."/>
            <person name="Lee S.F."/>
            <person name="McElroy K."/>
            <person name="Stocker A."/>
            <person name="Shirriffs J."/>
            <person name="Cockerell F."/>
            <person name="Coppin C."/>
            <person name="Sgro C.M."/>
            <person name="Karger A."/>
            <person name="Cain J.W."/>
            <person name="Weber J.A."/>
            <person name="Santpere G."/>
            <person name="Kirschner M.W."/>
            <person name="Hoffmann A.A."/>
            <person name="Oakeshott J.G."/>
            <person name="Zhang G."/>
        </authorList>
    </citation>
    <scope>NUCLEOTIDE SEQUENCE</scope>
    <source>
        <strain evidence="3">BGI-SZ-2011g</strain>
    </source>
</reference>
<evidence type="ECO:0000259" key="2">
    <source>
        <dbReference type="PROSITE" id="PS50106"/>
    </source>
</evidence>
<dbReference type="Pfam" id="PF00595">
    <property type="entry name" value="PDZ"/>
    <property type="match status" value="1"/>
</dbReference>
<feature type="non-terminal residue" evidence="3">
    <location>
        <position position="772"/>
    </location>
</feature>
<protein>
    <recommendedName>
        <fullName evidence="2">PDZ domain-containing protein</fullName>
    </recommendedName>
</protein>
<dbReference type="PANTHER" id="PTHR15545:SF8">
    <property type="entry name" value="SLO-INTERACTING PROTEIN 1"/>
    <property type="match status" value="1"/>
</dbReference>
<dbReference type="SUPFAM" id="SSF50156">
    <property type="entry name" value="PDZ domain-like"/>
    <property type="match status" value="1"/>
</dbReference>
<organism evidence="3 4">
    <name type="scientific">Drosophila rubida</name>
    <dbReference type="NCBI Taxonomy" id="30044"/>
    <lineage>
        <taxon>Eukaryota</taxon>
        <taxon>Metazoa</taxon>
        <taxon>Ecdysozoa</taxon>
        <taxon>Arthropoda</taxon>
        <taxon>Hexapoda</taxon>
        <taxon>Insecta</taxon>
        <taxon>Pterygota</taxon>
        <taxon>Neoptera</taxon>
        <taxon>Endopterygota</taxon>
        <taxon>Diptera</taxon>
        <taxon>Brachycera</taxon>
        <taxon>Muscomorpha</taxon>
        <taxon>Ephydroidea</taxon>
        <taxon>Drosophilidae</taxon>
        <taxon>Drosophila</taxon>
    </lineage>
</organism>
<gene>
    <name evidence="3" type="ORF">KR093_007659</name>
</gene>
<dbReference type="InterPro" id="IPR036034">
    <property type="entry name" value="PDZ_sf"/>
</dbReference>
<proteinExistence type="predicted"/>
<feature type="domain" description="PDZ" evidence="2">
    <location>
        <begin position="166"/>
        <end position="273"/>
    </location>
</feature>
<evidence type="ECO:0000313" key="3">
    <source>
        <dbReference type="EMBL" id="KAH8384338.1"/>
    </source>
</evidence>
<dbReference type="Gene3D" id="2.30.42.10">
    <property type="match status" value="1"/>
</dbReference>
<accession>A0AAD4K7J2</accession>
<comment type="caution">
    <text evidence="3">The sequence shown here is derived from an EMBL/GenBank/DDBJ whole genome shotgun (WGS) entry which is preliminary data.</text>
</comment>
<dbReference type="InterPro" id="IPR001478">
    <property type="entry name" value="PDZ"/>
</dbReference>
<dbReference type="EMBL" id="JAJJHW010000705">
    <property type="protein sequence ID" value="KAH8384338.1"/>
    <property type="molecule type" value="Genomic_DNA"/>
</dbReference>
<dbReference type="InterPro" id="IPR051971">
    <property type="entry name" value="E3_ubiquitin-PDZ_ligase"/>
</dbReference>
<dbReference type="SMART" id="SM00228">
    <property type="entry name" value="PDZ"/>
    <property type="match status" value="1"/>
</dbReference>
<dbReference type="AlphaFoldDB" id="A0AAD4K7J2"/>
<feature type="non-terminal residue" evidence="3">
    <location>
        <position position="1"/>
    </location>
</feature>
<name>A0AAD4K7J2_9MUSC</name>
<feature type="region of interest" description="Disordered" evidence="1">
    <location>
        <begin position="531"/>
        <end position="553"/>
    </location>
</feature>
<sequence length="772" mass="86311">LQLNGSDISSLSSYEVVQMFLQAKENLIVELSRKTNHLQFSSAEQNVLDVYAKSENFRQLQNDGDIYASQPKIFSNIHPLDAKNEIILTLRVLNNINVDVDPLLTDVQPTTVASKGTQTAIENGYNINEDIDDDKDIVQSIADHFIEQQHHLFEQCLEPEIDIEEITLIDKDSIGGNLGLSVSCTNAFDESMKPVICNDNSNNTDLIISDDHACEDVFISDIKSESIADVDGRLRRGDQILRINGLDVKTKKHAESQIAKSGNAVTLLVSRILYPDDDDDDDDDDDIDSNFEYANRFLPDDYTNVVDKLDKILLTPRQHSVNTVNEIVSDQINKSARVNADNLKSVSQLNTINYTDKLVIDASKLSSQMDSKLQSDIDSLCQLTAKNIPAINADTSLKTGKYGYDENEHIYETIPEDSESEPLYCSPYQSSNYMTAMGSCSSNDVLEMQHQTHRVAQWLGLKSQISSKSIHTLSGPLTKHQRVPNRVCTLTNTTSGSSSSGAAYSACGYININSDHPNVNQIVNQNQDEIDNSSSAYNTGGSNNSVSPRQNPPITILNNENFASHSIISGAFKNAVATKEPLLTSPVKSALMLPFSKTSHLPQKEQVIANISQNKSLTDEPFNGTSSTKVEAKIMRLKPTEDQHAQPCPQFNAPNLSRYHFVSSQEVSSKTVTEVPKSSAILVHAENVSQEIPMVWKVKRRPDGTRYIVKRPVRNHVHMGLRKNLRNSDITTTEDDTISEVKIGRYWTKEERKRHIERARERRHHQQLIHQH</sequence>
<keyword evidence="4" id="KW-1185">Reference proteome</keyword>
<dbReference type="Proteomes" id="UP001200034">
    <property type="component" value="Unassembled WGS sequence"/>
</dbReference>
<dbReference type="PANTHER" id="PTHR15545">
    <property type="entry name" value="PDZ DOMAIN CONTAINING RING FINGER PROTEIN 3, 4"/>
    <property type="match status" value="1"/>
</dbReference>
<evidence type="ECO:0000313" key="4">
    <source>
        <dbReference type="Proteomes" id="UP001200034"/>
    </source>
</evidence>
<evidence type="ECO:0000256" key="1">
    <source>
        <dbReference type="SAM" id="MobiDB-lite"/>
    </source>
</evidence>